<gene>
    <name evidence="2" type="ordered locus">Desku_0844</name>
</gene>
<dbReference type="Proteomes" id="UP000009229">
    <property type="component" value="Chromosome"/>
</dbReference>
<sequence>MSKKVGIIVSLVLALLFTALIVGSANKKYNQAVEKVQVVQVTEFIPAGAEINEGNTKAVEVVKSAAGGLASVREVQGKVAKVSMVKGQYVYRDALDTARAPRPGYVEVFVPVDLSSSAYALPGQLVNVHVINKENSGKTAPAPLVLERVRVLHCLDNQGENVGEGGNDLAKAAARKNEPASVGIEIPKDKAEIIVGAASSKLVYLTRCEPGEQ</sequence>
<evidence type="ECO:0000313" key="3">
    <source>
        <dbReference type="Proteomes" id="UP000009229"/>
    </source>
</evidence>
<evidence type="ECO:0000259" key="1">
    <source>
        <dbReference type="SMART" id="SM00858"/>
    </source>
</evidence>
<dbReference type="SMART" id="SM00858">
    <property type="entry name" value="SAF"/>
    <property type="match status" value="1"/>
</dbReference>
<proteinExistence type="predicted"/>
<protein>
    <submittedName>
        <fullName evidence="2">SAF domain protein</fullName>
    </submittedName>
</protein>
<dbReference type="InterPro" id="IPR013974">
    <property type="entry name" value="SAF"/>
</dbReference>
<evidence type="ECO:0000313" key="2">
    <source>
        <dbReference type="EMBL" id="AEG14444.1"/>
    </source>
</evidence>
<dbReference type="EMBL" id="CP002770">
    <property type="protein sequence ID" value="AEG14444.1"/>
    <property type="molecule type" value="Genomic_DNA"/>
</dbReference>
<dbReference type="RefSeq" id="WP_013821959.1">
    <property type="nucleotide sequence ID" value="NC_015573.1"/>
</dbReference>
<accession>A0AAU8P8D3</accession>
<keyword evidence="3" id="KW-1185">Reference proteome</keyword>
<dbReference type="CDD" id="cd11614">
    <property type="entry name" value="SAF_CpaB_FlgA_like"/>
    <property type="match status" value="1"/>
</dbReference>
<dbReference type="AlphaFoldDB" id="A0AAU8P8D3"/>
<dbReference type="Pfam" id="PF08666">
    <property type="entry name" value="SAF"/>
    <property type="match status" value="1"/>
</dbReference>
<name>A0AAU8P8D3_DESK7</name>
<feature type="domain" description="SAF" evidence="1">
    <location>
        <begin position="36"/>
        <end position="96"/>
    </location>
</feature>
<dbReference type="KEGG" id="dku:Desku_0844"/>
<reference evidence="3" key="1">
    <citation type="submission" date="2011-05" db="EMBL/GenBank/DDBJ databases">
        <title>Complete sequence of Desulfotomaculum kuznetsovii DSM 6115.</title>
        <authorList>
            <person name="Lucas S."/>
            <person name="Han J."/>
            <person name="Lapidus A."/>
            <person name="Cheng J.-F."/>
            <person name="Goodwin L."/>
            <person name="Pitluck S."/>
            <person name="Peters L."/>
            <person name="Mikhailova N."/>
            <person name="Lu M."/>
            <person name="Saunders E."/>
            <person name="Han C."/>
            <person name="Tapia R."/>
            <person name="Land M."/>
            <person name="Hauser L."/>
            <person name="Kyrpides N."/>
            <person name="Ivanova N."/>
            <person name="Pagani I."/>
            <person name="Nazina T."/>
            <person name="Ivanova A."/>
            <person name="Parshina S."/>
            <person name="Kuever J."/>
            <person name="Muyzer G."/>
            <person name="Plugge C."/>
            <person name="Stams A."/>
            <person name="Woyke T."/>
        </authorList>
    </citation>
    <scope>NUCLEOTIDE SEQUENCE [LARGE SCALE GENOMIC DNA]</scope>
    <source>
        <strain evidence="3">DSM 6115 / VKM B-1805 / 17</strain>
    </source>
</reference>
<organism evidence="2 3">
    <name type="scientific">Desulfofundulus kuznetsovii (strain DSM 6115 / VKM B-1805 / 17)</name>
    <name type="common">Desulfotomaculum kuznetsovii</name>
    <dbReference type="NCBI Taxonomy" id="760568"/>
    <lineage>
        <taxon>Bacteria</taxon>
        <taxon>Bacillati</taxon>
        <taxon>Bacillota</taxon>
        <taxon>Clostridia</taxon>
        <taxon>Eubacteriales</taxon>
        <taxon>Peptococcaceae</taxon>
        <taxon>Desulfofundulus</taxon>
    </lineage>
</organism>